<dbReference type="Proteomes" id="UP000003811">
    <property type="component" value="Plasmid pPma4326F"/>
</dbReference>
<name>A0A8T8CAD2_PSEYM</name>
<sequence>MTNECGKLESFQPTEENNYSLFAEVLEQDTLVFFHATPNTNLDSILKHGFKSSFDLGTGQLASVPYAKKSSSCLAHLGRDITQEFLVFAVRFETIEASEIVENMSDIHVFSTNVQPSILGYCEIPKGFKY</sequence>
<protein>
    <submittedName>
        <fullName evidence="1">Uncharacterized protein</fullName>
    </submittedName>
</protein>
<geneLocation type="plasmid" evidence="1 2">
    <name>pPma4326F</name>
</geneLocation>
<organism evidence="1 2">
    <name type="scientific">Pseudomonas syringae pv. maculicola str. ES4326</name>
    <dbReference type="NCBI Taxonomy" id="629265"/>
    <lineage>
        <taxon>Bacteria</taxon>
        <taxon>Pseudomonadati</taxon>
        <taxon>Pseudomonadota</taxon>
        <taxon>Gammaproteobacteria</taxon>
        <taxon>Pseudomonadales</taxon>
        <taxon>Pseudomonadaceae</taxon>
        <taxon>Pseudomonas</taxon>
    </lineage>
</organism>
<keyword evidence="1" id="KW-0614">Plasmid</keyword>
<reference evidence="1 2" key="1">
    <citation type="journal article" date="2011" name="PLoS Pathog.">
        <title>Dynamic evolution of pathogenicity revealed by sequencing and comparative genomics of 19 Pseudomonas syringae isolates.</title>
        <authorList>
            <person name="Baltrus D.A."/>
            <person name="Nishimura M.T."/>
            <person name="Romanchuk A."/>
            <person name="Chang J.H."/>
            <person name="Mukhtar M.S."/>
            <person name="Cherkis K."/>
            <person name="Roach J."/>
            <person name="Grant S.R."/>
            <person name="Jones C.D."/>
            <person name="Dangl J.L."/>
        </authorList>
    </citation>
    <scope>NUCLEOTIDE SEQUENCE [LARGE SCALE GENOMIC DNA]</scope>
    <source>
        <strain evidence="1 2">ES4326</strain>
    </source>
</reference>
<evidence type="ECO:0000313" key="2">
    <source>
        <dbReference type="Proteomes" id="UP000003811"/>
    </source>
</evidence>
<accession>A0A8T8CAD2</accession>
<evidence type="ECO:0000313" key="1">
    <source>
        <dbReference type="EMBL" id="QHF00540.1"/>
    </source>
</evidence>
<proteinExistence type="predicted"/>
<dbReference type="RefSeq" id="WP_007250394.1">
    <property type="nucleotide sequence ID" value="NZ_CP047261.1"/>
</dbReference>
<gene>
    <name evidence="1" type="ORF">PMA4326_028940</name>
</gene>
<dbReference type="AlphaFoldDB" id="A0A8T8CAD2"/>
<dbReference type="EMBL" id="CP047261">
    <property type="protein sequence ID" value="QHF00540.1"/>
    <property type="molecule type" value="Genomic_DNA"/>
</dbReference>